<proteinExistence type="predicted"/>
<name>A0ABQ1ZIF4_9BACL</name>
<gene>
    <name evidence="7" type="ORF">GCM10008014_39080</name>
</gene>
<accession>A0ABQ1ZIF4</accession>
<dbReference type="Proteomes" id="UP000652153">
    <property type="component" value="Unassembled WGS sequence"/>
</dbReference>
<keyword evidence="8" id="KW-1185">Reference proteome</keyword>
<dbReference type="PANTHER" id="PTHR11228:SF34">
    <property type="entry name" value="TUNGSTEN-CONTAINING ALDEHYDE FERREDOXIN OXIDOREDUCTASE COFACTOR MODIFYING PROTEIN"/>
    <property type="match status" value="1"/>
</dbReference>
<dbReference type="InterPro" id="IPR023885">
    <property type="entry name" value="4Fe4S-binding_SPASM_dom"/>
</dbReference>
<dbReference type="PANTHER" id="PTHR11228">
    <property type="entry name" value="RADICAL SAM DOMAIN PROTEIN"/>
    <property type="match status" value="1"/>
</dbReference>
<dbReference type="InterPro" id="IPR050377">
    <property type="entry name" value="Radical_SAM_PqqE_MftC-like"/>
</dbReference>
<dbReference type="Pfam" id="PF04055">
    <property type="entry name" value="Radical_SAM"/>
    <property type="match status" value="1"/>
</dbReference>
<evidence type="ECO:0000313" key="7">
    <source>
        <dbReference type="EMBL" id="GGH62537.1"/>
    </source>
</evidence>
<evidence type="ECO:0000313" key="8">
    <source>
        <dbReference type="Proteomes" id="UP000652153"/>
    </source>
</evidence>
<keyword evidence="2" id="KW-0479">Metal-binding</keyword>
<keyword evidence="4" id="KW-0411">Iron-sulfur</keyword>
<organism evidence="7 8">
    <name type="scientific">Paenibacillus silvae</name>
    <dbReference type="NCBI Taxonomy" id="1325358"/>
    <lineage>
        <taxon>Bacteria</taxon>
        <taxon>Bacillati</taxon>
        <taxon>Bacillota</taxon>
        <taxon>Bacilli</taxon>
        <taxon>Bacillales</taxon>
        <taxon>Paenibacillaceae</taxon>
        <taxon>Paenibacillus</taxon>
    </lineage>
</organism>
<evidence type="ECO:0000256" key="3">
    <source>
        <dbReference type="ARBA" id="ARBA00023004"/>
    </source>
</evidence>
<dbReference type="InterPro" id="IPR058240">
    <property type="entry name" value="rSAM_sf"/>
</dbReference>
<protein>
    <recommendedName>
        <fullName evidence="9">Radical SAM protein</fullName>
    </recommendedName>
</protein>
<reference evidence="8" key="1">
    <citation type="journal article" date="2019" name="Int. J. Syst. Evol. Microbiol.">
        <title>The Global Catalogue of Microorganisms (GCM) 10K type strain sequencing project: providing services to taxonomists for standard genome sequencing and annotation.</title>
        <authorList>
            <consortium name="The Broad Institute Genomics Platform"/>
            <consortium name="The Broad Institute Genome Sequencing Center for Infectious Disease"/>
            <person name="Wu L."/>
            <person name="Ma J."/>
        </authorList>
    </citation>
    <scope>NUCLEOTIDE SEQUENCE [LARGE SCALE GENOMIC DNA]</scope>
    <source>
        <strain evidence="8">CGMCC 1.12770</strain>
    </source>
</reference>
<dbReference type="CDD" id="cd21109">
    <property type="entry name" value="SPASM"/>
    <property type="match status" value="1"/>
</dbReference>
<comment type="caution">
    <text evidence="7">The sequence shown here is derived from an EMBL/GenBank/DDBJ whole genome shotgun (WGS) entry which is preliminary data.</text>
</comment>
<dbReference type="InterPro" id="IPR007197">
    <property type="entry name" value="rSAM"/>
</dbReference>
<evidence type="ECO:0000259" key="5">
    <source>
        <dbReference type="Pfam" id="PF04055"/>
    </source>
</evidence>
<evidence type="ECO:0008006" key="9">
    <source>
        <dbReference type="Google" id="ProtNLM"/>
    </source>
</evidence>
<dbReference type="Pfam" id="PF13186">
    <property type="entry name" value="SPASM"/>
    <property type="match status" value="1"/>
</dbReference>
<keyword evidence="3" id="KW-0408">Iron</keyword>
<evidence type="ECO:0000256" key="1">
    <source>
        <dbReference type="ARBA" id="ARBA00022691"/>
    </source>
</evidence>
<evidence type="ECO:0000259" key="6">
    <source>
        <dbReference type="Pfam" id="PF13186"/>
    </source>
</evidence>
<dbReference type="SFLD" id="SFLDS00029">
    <property type="entry name" value="Radical_SAM"/>
    <property type="match status" value="1"/>
</dbReference>
<dbReference type="Gene3D" id="3.20.20.70">
    <property type="entry name" value="Aldolase class I"/>
    <property type="match status" value="1"/>
</dbReference>
<dbReference type="SUPFAM" id="SSF102114">
    <property type="entry name" value="Radical SAM enzymes"/>
    <property type="match status" value="1"/>
</dbReference>
<keyword evidence="1" id="KW-0949">S-adenosyl-L-methionine</keyword>
<dbReference type="EMBL" id="BMFU01000006">
    <property type="protein sequence ID" value="GGH62537.1"/>
    <property type="molecule type" value="Genomic_DNA"/>
</dbReference>
<evidence type="ECO:0000256" key="4">
    <source>
        <dbReference type="ARBA" id="ARBA00023014"/>
    </source>
</evidence>
<feature type="domain" description="Radical SAM core" evidence="5">
    <location>
        <begin position="19"/>
        <end position="122"/>
    </location>
</feature>
<feature type="domain" description="4Fe4S-binding SPASM" evidence="6">
    <location>
        <begin position="204"/>
        <end position="274"/>
    </location>
</feature>
<sequence>MLSENFKDNICIVEIENSSFCNRRCSYCINYHVDRITEKNMMPYEIFKKIVDELNSINYDRLMTFHRYNEPFAFKNDMILERISYARRMLPDAVLATSSNGDYLDPQYLSRIQQSGLNELYLQCHLENYSSYTIDDIKNKILLINQRIGGFKGKFVTTESSCVYVTVDSKFDVLTIQAKNFADIGYPRGEIVENVKKEVGSGPCFQPLTSFTIDYNGCVTMCCNTVSYYNQHSQYVLGNCKEQTIFDIYNSDRAVSLRGRLLEGIREKVCMHCTNDGRGIAERFIQLP</sequence>
<dbReference type="InterPro" id="IPR013785">
    <property type="entry name" value="Aldolase_TIM"/>
</dbReference>
<evidence type="ECO:0000256" key="2">
    <source>
        <dbReference type="ARBA" id="ARBA00022723"/>
    </source>
</evidence>
<dbReference type="RefSeq" id="WP_229729935.1">
    <property type="nucleotide sequence ID" value="NZ_BMFU01000006.1"/>
</dbReference>